<organism evidence="2 3">
    <name type="scientific">Streptomyces endophytica</name>
    <dbReference type="NCBI Taxonomy" id="2991496"/>
    <lineage>
        <taxon>Bacteria</taxon>
        <taxon>Bacillati</taxon>
        <taxon>Actinomycetota</taxon>
        <taxon>Actinomycetes</taxon>
        <taxon>Kitasatosporales</taxon>
        <taxon>Streptomycetaceae</taxon>
        <taxon>Streptomyces</taxon>
    </lineage>
</organism>
<feature type="transmembrane region" description="Helical" evidence="1">
    <location>
        <begin position="85"/>
        <end position="108"/>
    </location>
</feature>
<evidence type="ECO:0000256" key="1">
    <source>
        <dbReference type="SAM" id="Phobius"/>
    </source>
</evidence>
<dbReference type="PANTHER" id="PTHR23542">
    <property type="match status" value="1"/>
</dbReference>
<feature type="transmembrane region" description="Helical" evidence="1">
    <location>
        <begin position="389"/>
        <end position="413"/>
    </location>
</feature>
<accession>A0ABY6PHV0</accession>
<dbReference type="RefSeq" id="WP_265364228.1">
    <property type="nucleotide sequence ID" value="NZ_CP110636.1"/>
</dbReference>
<keyword evidence="3" id="KW-1185">Reference proteome</keyword>
<sequence>MTAPRSGSVFAGVRAVVEIAGVGLPVLSFLARLPAALCPIGTLLMLTETDGIGRAGVVAGMLWLGQAVGGTPVGRLADRRGHRPVILVASLVNAGVIVALVGAVLAGLPVVVQAVLAGLVGATMPQVGPLSRTRWSVLTASVAAGPGGPGRAVARPAGPDGKELTGRALSLDTTIDEVSFMAGPALAGTVVVLFHPAAGLLLAAVLGAVCGVLFAVHPTAPGPVRGGRLAAVGVPLVSPGLIVLWVMALGQGLIWGGANAGVSALSKELGDAGMAGFVWGGMAVTSALAGLVTTALPVRRDLTVRLRWAIVAQALLVLPLLAVAGFVGASLVIAGIGVAVAPHLIAVFGLGERIAPAARMGEAMALLGSGLIIGQCAAAVAAGPLAEGYGYRAAFGLSCGAGLAACAVALLLVRGRRFGPWSDGAVAVSPAAPEVEPGPTGHSA</sequence>
<name>A0ABY6PHV0_9ACTN</name>
<feature type="transmembrane region" description="Helical" evidence="1">
    <location>
        <begin position="308"/>
        <end position="327"/>
    </location>
</feature>
<feature type="transmembrane region" description="Helical" evidence="1">
    <location>
        <begin position="193"/>
        <end position="217"/>
    </location>
</feature>
<dbReference type="Gene3D" id="1.20.1250.20">
    <property type="entry name" value="MFS general substrate transporter like domains"/>
    <property type="match status" value="1"/>
</dbReference>
<feature type="transmembrane region" description="Helical" evidence="1">
    <location>
        <begin position="274"/>
        <end position="296"/>
    </location>
</feature>
<feature type="transmembrane region" description="Helical" evidence="1">
    <location>
        <begin position="12"/>
        <end position="31"/>
    </location>
</feature>
<reference evidence="2" key="1">
    <citation type="submission" date="2022-11" db="EMBL/GenBank/DDBJ databases">
        <title>Identification and genomic analyses of a novel endophytic actinobacterium Streptomyces endophytica sp. nov. with potential for biocontrol of Yam anthracnose.</title>
        <authorList>
            <person name="Huang X."/>
        </authorList>
    </citation>
    <scope>NUCLEOTIDE SEQUENCE</scope>
    <source>
        <strain evidence="2">HNM0140</strain>
    </source>
</reference>
<feature type="transmembrane region" description="Helical" evidence="1">
    <location>
        <begin position="51"/>
        <end position="73"/>
    </location>
</feature>
<dbReference type="PANTHER" id="PTHR23542:SF1">
    <property type="entry name" value="MAJOR FACILITATOR SUPERFAMILY (MFS) PROFILE DOMAIN-CONTAINING PROTEIN"/>
    <property type="match status" value="1"/>
</dbReference>
<keyword evidence="1" id="KW-0812">Transmembrane</keyword>
<dbReference type="SUPFAM" id="SSF103473">
    <property type="entry name" value="MFS general substrate transporter"/>
    <property type="match status" value="1"/>
</dbReference>
<proteinExistence type="predicted"/>
<feature type="transmembrane region" description="Helical" evidence="1">
    <location>
        <begin position="229"/>
        <end position="254"/>
    </location>
</feature>
<dbReference type="EMBL" id="CP110636">
    <property type="protein sequence ID" value="UZJ33020.1"/>
    <property type="molecule type" value="Genomic_DNA"/>
</dbReference>
<evidence type="ECO:0000313" key="3">
    <source>
        <dbReference type="Proteomes" id="UP001164959"/>
    </source>
</evidence>
<evidence type="ECO:0000313" key="2">
    <source>
        <dbReference type="EMBL" id="UZJ33020.1"/>
    </source>
</evidence>
<dbReference type="Proteomes" id="UP001164959">
    <property type="component" value="Chromosome"/>
</dbReference>
<keyword evidence="1" id="KW-1133">Transmembrane helix</keyword>
<feature type="transmembrane region" description="Helical" evidence="1">
    <location>
        <begin position="363"/>
        <end position="383"/>
    </location>
</feature>
<feature type="transmembrane region" description="Helical" evidence="1">
    <location>
        <begin position="333"/>
        <end position="351"/>
    </location>
</feature>
<dbReference type="InterPro" id="IPR036259">
    <property type="entry name" value="MFS_trans_sf"/>
</dbReference>
<gene>
    <name evidence="2" type="ORF">OJ254_25420</name>
</gene>
<protein>
    <submittedName>
        <fullName evidence="2">MFS transporter</fullName>
    </submittedName>
</protein>
<keyword evidence="1" id="KW-0472">Membrane</keyword>